<dbReference type="EMBL" id="LKHS01000009">
    <property type="protein sequence ID" value="KQH85806.1"/>
    <property type="molecule type" value="Genomic_DNA"/>
</dbReference>
<protein>
    <submittedName>
        <fullName evidence="1">Uncharacterized protein</fullName>
    </submittedName>
</protein>
<dbReference type="Proteomes" id="UP000051221">
    <property type="component" value="Unassembled WGS sequence"/>
</dbReference>
<name>A0A0Q2RPA9_VIBFU</name>
<evidence type="ECO:0000313" key="1">
    <source>
        <dbReference type="EMBL" id="KQH85806.1"/>
    </source>
</evidence>
<dbReference type="AlphaFoldDB" id="A0A0Q2RPA9"/>
<gene>
    <name evidence="1" type="ORF">AMR76_11010</name>
</gene>
<sequence>MWGCFAFELSVQLALMRWGIDITDGIAMCLLRVTFMADEPATKPDISSEANANSVIPSVVMKFKRM</sequence>
<proteinExistence type="predicted"/>
<reference evidence="1 2" key="1">
    <citation type="submission" date="2015-08" db="EMBL/GenBank/DDBJ databases">
        <title>Antibacterial properties of a collection of Vibrionaceae strains.</title>
        <authorList>
            <person name="Giubergia S."/>
        </authorList>
    </citation>
    <scope>NUCLEOTIDE SEQUENCE [LARGE SCALE GENOMIC DNA]</scope>
    <source>
        <strain evidence="1 2">S0821</strain>
    </source>
</reference>
<evidence type="ECO:0000313" key="2">
    <source>
        <dbReference type="Proteomes" id="UP000051221"/>
    </source>
</evidence>
<comment type="caution">
    <text evidence="1">The sequence shown here is derived from an EMBL/GenBank/DDBJ whole genome shotgun (WGS) entry which is preliminary data.</text>
</comment>
<dbReference type="InParanoid" id="A0A0Q2RPA9"/>
<keyword evidence="2" id="KW-1185">Reference proteome</keyword>
<organism evidence="1 2">
    <name type="scientific">Vibrio furnissii</name>
    <dbReference type="NCBI Taxonomy" id="29494"/>
    <lineage>
        <taxon>Bacteria</taxon>
        <taxon>Pseudomonadati</taxon>
        <taxon>Pseudomonadota</taxon>
        <taxon>Gammaproteobacteria</taxon>
        <taxon>Vibrionales</taxon>
        <taxon>Vibrionaceae</taxon>
        <taxon>Vibrio</taxon>
    </lineage>
</organism>
<accession>A0A0Q2RPA9</accession>